<dbReference type="EMBL" id="CP003532">
    <property type="protein sequence ID" value="AFK06751.1"/>
    <property type="molecule type" value="Genomic_DNA"/>
</dbReference>
<dbReference type="RefSeq" id="WP_014730757.1">
    <property type="nucleotide sequence ID" value="NC_017934.1"/>
</dbReference>
<feature type="region of interest" description="Disordered" evidence="1">
    <location>
        <begin position="21"/>
        <end position="56"/>
    </location>
</feature>
<evidence type="ECO:0000313" key="3">
    <source>
        <dbReference type="Proteomes" id="UP000002881"/>
    </source>
</evidence>
<gene>
    <name evidence="2" type="ORF">Theba_1046</name>
</gene>
<dbReference type="KEGG" id="mpg:Theba_1046"/>
<evidence type="ECO:0000256" key="1">
    <source>
        <dbReference type="SAM" id="MobiDB-lite"/>
    </source>
</evidence>
<reference evidence="2 3" key="1">
    <citation type="journal article" date="2012" name="Genome Biol. Evol.">
        <title>Genome Sequence of the Mesophilic Thermotogales Bacterium Mesotoga prima MesG1.Ag.4.2 Reveals the Largest Thermotogales Genome To Date.</title>
        <authorList>
            <person name="Zhaxybayeva O."/>
            <person name="Swithers K.S."/>
            <person name="Foght J."/>
            <person name="Green A.G."/>
            <person name="Bruce D."/>
            <person name="Detter C."/>
            <person name="Han S."/>
            <person name="Teshima H."/>
            <person name="Han J."/>
            <person name="Woyke T."/>
            <person name="Pitluck S."/>
            <person name="Nolan M."/>
            <person name="Ivanova N."/>
            <person name="Pati A."/>
            <person name="Land M.L."/>
            <person name="Dlutek M."/>
            <person name="Doolittle W.F."/>
            <person name="Noll K.M."/>
            <person name="Nesbo C.L."/>
        </authorList>
    </citation>
    <scope>NUCLEOTIDE SEQUENCE [LARGE SCALE GENOMIC DNA]</scope>
    <source>
        <strain evidence="3">mesG1.Ag.4.2</strain>
    </source>
</reference>
<sequence precursor="true">MTPPNVILTMLLVRIPVPREKGTPFFTKEREQEREEERKREKGREEREKKRLKTREKSRLLVSEANSRTYALSALVSVQRSAKSGSLKSGSLMKDPVQEHYEMTEEEFVGADSTGC</sequence>
<name>I2F498_9BACT</name>
<dbReference type="Proteomes" id="UP000002881">
    <property type="component" value="Chromosome"/>
</dbReference>
<protein>
    <submittedName>
        <fullName evidence="2">Uncharacterized protein</fullName>
    </submittedName>
</protein>
<keyword evidence="3" id="KW-1185">Reference proteome</keyword>
<evidence type="ECO:0000313" key="2">
    <source>
        <dbReference type="EMBL" id="AFK06751.1"/>
    </source>
</evidence>
<organism evidence="2 3">
    <name type="scientific">Mesotoga prima MesG1.Ag.4.2</name>
    <dbReference type="NCBI Taxonomy" id="660470"/>
    <lineage>
        <taxon>Bacteria</taxon>
        <taxon>Thermotogati</taxon>
        <taxon>Thermotogota</taxon>
        <taxon>Thermotogae</taxon>
        <taxon>Kosmotogales</taxon>
        <taxon>Kosmotogaceae</taxon>
        <taxon>Mesotoga</taxon>
    </lineage>
</organism>
<dbReference type="GeneID" id="87106877"/>
<dbReference type="AlphaFoldDB" id="I2F498"/>
<dbReference type="HOGENOM" id="CLU_2093954_0_0_0"/>
<proteinExistence type="predicted"/>
<accession>I2F498</accession>